<dbReference type="Proteomes" id="UP000078437">
    <property type="component" value="Chromosome"/>
</dbReference>
<dbReference type="PANTHER" id="PTHR30061">
    <property type="entry name" value="MALTOSE-BINDING PERIPLASMIC PROTEIN"/>
    <property type="match status" value="1"/>
</dbReference>
<dbReference type="RefSeq" id="WP_067878732.1">
    <property type="nucleotide sequence ID" value="NZ_CP013979.1"/>
</dbReference>
<dbReference type="STRING" id="453304.ATC03_14875"/>
<gene>
    <name evidence="5" type="ORF">ATC03_14875</name>
</gene>
<keyword evidence="3 4" id="KW-0732">Signal</keyword>
<sequence>MPDIHRRTAARGRARLTAIGVGLVAALALTACAGSPSAAPSSPDALEDFTFTSWNYGEEAQKALIEQEVAGFTDGKGIEAELVSYPFAEYRNQLLLRSRDGSTTGAAQLDIADIQSLARLGVLEDLGSYVDAGGYTDAALANGKVGDTQYGLPWYTGSIGLISNTALLEQAGITETPQTVDEFEDALKAVKGLGGDVVPYALATKPETIKDFIPWFRTFGSKIVDGEEISVNDKGAVEALTWIKSLVDDGLVSLNVGRPEARTLYSQGKAAFFDDANQVRGTISSQATDPTLLDHTLPVSRPVVKAGDEPQALAWGGLLVVFKEGPANTASQFASFLSSDVDTALNRFEQIGSVPTTTKALEDPIFADDAYATTWQEQITTGASPNPLWAFPEYAQMEAKLAEQIQAALIGSKSPKDALDDANAAMQELVK</sequence>
<dbReference type="Pfam" id="PF13416">
    <property type="entry name" value="SBP_bac_8"/>
    <property type="match status" value="1"/>
</dbReference>
<dbReference type="SUPFAM" id="SSF53850">
    <property type="entry name" value="Periplasmic binding protein-like II"/>
    <property type="match status" value="1"/>
</dbReference>
<protein>
    <recommendedName>
        <fullName evidence="7">ABC transporter substrate-binding protein</fullName>
    </recommendedName>
</protein>
<dbReference type="Gene3D" id="3.40.190.10">
    <property type="entry name" value="Periplasmic binding protein-like II"/>
    <property type="match status" value="1"/>
</dbReference>
<dbReference type="KEGG" id="agy:ATC03_14875"/>
<dbReference type="GO" id="GO:0042956">
    <property type="term" value="P:maltodextrin transmembrane transport"/>
    <property type="evidence" value="ECO:0007669"/>
    <property type="project" value="TreeGrafter"/>
</dbReference>
<dbReference type="GO" id="GO:0055052">
    <property type="term" value="C:ATP-binding cassette (ABC) transporter complex, substrate-binding subunit-containing"/>
    <property type="evidence" value="ECO:0007669"/>
    <property type="project" value="TreeGrafter"/>
</dbReference>
<dbReference type="OrthoDB" id="3951689at2"/>
<name>A0A191WI02_9MICO</name>
<reference evidence="5 6" key="1">
    <citation type="journal article" date="2016" name="Int. J. Syst. Evol. Microbiol.">
        <title>Agromyces aureus sp. nov., isolated from the rhizosphere of Salix caprea L. grown in a heavy-metal-contaminated soil.</title>
        <authorList>
            <person name="Corretto E."/>
            <person name="Antonielli L."/>
            <person name="Sessitsch A."/>
            <person name="Compant S."/>
            <person name="Gorfer M."/>
            <person name="Kuffner M."/>
            <person name="Brader G."/>
        </authorList>
    </citation>
    <scope>NUCLEOTIDE SEQUENCE [LARGE SCALE GENOMIC DNA]</scope>
    <source>
        <strain evidence="5 6">AR33</strain>
    </source>
</reference>
<reference evidence="6" key="2">
    <citation type="submission" date="2016-01" db="EMBL/GenBank/DDBJ databases">
        <title>Complete genome sequence of Agromyces aureus AR33T and comparison with related organisms.</title>
        <authorList>
            <person name="Corretto E."/>
            <person name="Antonielli L."/>
            <person name="Sessitsch A."/>
            <person name="Brader G."/>
        </authorList>
    </citation>
    <scope>NUCLEOTIDE SEQUENCE [LARGE SCALE GENOMIC DNA]</scope>
    <source>
        <strain evidence="6">AR33</strain>
    </source>
</reference>
<feature type="signal peptide" evidence="4">
    <location>
        <begin position="1"/>
        <end position="33"/>
    </location>
</feature>
<dbReference type="GO" id="GO:0015768">
    <property type="term" value="P:maltose transport"/>
    <property type="evidence" value="ECO:0007669"/>
    <property type="project" value="TreeGrafter"/>
</dbReference>
<dbReference type="PANTHER" id="PTHR30061:SF50">
    <property type="entry name" value="MALTOSE_MALTODEXTRIN-BINDING PERIPLASMIC PROTEIN"/>
    <property type="match status" value="1"/>
</dbReference>
<evidence type="ECO:0008006" key="7">
    <source>
        <dbReference type="Google" id="ProtNLM"/>
    </source>
</evidence>
<evidence type="ECO:0000313" key="5">
    <source>
        <dbReference type="EMBL" id="ANJ27803.1"/>
    </source>
</evidence>
<dbReference type="AlphaFoldDB" id="A0A191WI02"/>
<dbReference type="PROSITE" id="PS51257">
    <property type="entry name" value="PROKAR_LIPOPROTEIN"/>
    <property type="match status" value="1"/>
</dbReference>
<keyword evidence="6" id="KW-1185">Reference proteome</keyword>
<accession>A0A191WI02</accession>
<dbReference type="EMBL" id="CP013979">
    <property type="protein sequence ID" value="ANJ27803.1"/>
    <property type="molecule type" value="Genomic_DNA"/>
</dbReference>
<comment type="similarity">
    <text evidence="1">Belongs to the bacterial solute-binding protein 1 family.</text>
</comment>
<evidence type="ECO:0000256" key="4">
    <source>
        <dbReference type="SAM" id="SignalP"/>
    </source>
</evidence>
<evidence type="ECO:0000313" key="6">
    <source>
        <dbReference type="Proteomes" id="UP000078437"/>
    </source>
</evidence>
<organism evidence="5 6">
    <name type="scientific">Agromyces aureus</name>
    <dbReference type="NCBI Taxonomy" id="453304"/>
    <lineage>
        <taxon>Bacteria</taxon>
        <taxon>Bacillati</taxon>
        <taxon>Actinomycetota</taxon>
        <taxon>Actinomycetes</taxon>
        <taxon>Micrococcales</taxon>
        <taxon>Microbacteriaceae</taxon>
        <taxon>Agromyces</taxon>
    </lineage>
</organism>
<dbReference type="GO" id="GO:1901982">
    <property type="term" value="F:maltose binding"/>
    <property type="evidence" value="ECO:0007669"/>
    <property type="project" value="TreeGrafter"/>
</dbReference>
<keyword evidence="2" id="KW-0813">Transport</keyword>
<evidence type="ECO:0000256" key="1">
    <source>
        <dbReference type="ARBA" id="ARBA00008520"/>
    </source>
</evidence>
<evidence type="ECO:0000256" key="2">
    <source>
        <dbReference type="ARBA" id="ARBA00022448"/>
    </source>
</evidence>
<evidence type="ECO:0000256" key="3">
    <source>
        <dbReference type="ARBA" id="ARBA00022729"/>
    </source>
</evidence>
<dbReference type="InterPro" id="IPR006059">
    <property type="entry name" value="SBP"/>
</dbReference>
<proteinExistence type="inferred from homology"/>
<feature type="chain" id="PRO_5039119484" description="ABC transporter substrate-binding protein" evidence="4">
    <location>
        <begin position="34"/>
        <end position="431"/>
    </location>
</feature>